<keyword evidence="4" id="KW-0410">Iron transport</keyword>
<keyword evidence="4" id="KW-0408">Iron</keyword>
<protein>
    <submittedName>
        <fullName evidence="8">Iron-siderophore ABC transporter substrate-binding protein</fullName>
    </submittedName>
</protein>
<proteinExistence type="inferred from homology"/>
<dbReference type="Gene3D" id="3.40.50.1980">
    <property type="entry name" value="Nitrogenase molybdenum iron protein domain"/>
    <property type="match status" value="2"/>
</dbReference>
<keyword evidence="3" id="KW-0813">Transport</keyword>
<reference evidence="9" key="1">
    <citation type="journal article" date="2019" name="Int. J. Syst. Evol. Microbiol.">
        <title>The Global Catalogue of Microorganisms (GCM) 10K type strain sequencing project: providing services to taxonomists for standard genome sequencing and annotation.</title>
        <authorList>
            <consortium name="The Broad Institute Genomics Platform"/>
            <consortium name="The Broad Institute Genome Sequencing Center for Infectious Disease"/>
            <person name="Wu L."/>
            <person name="Ma J."/>
        </authorList>
    </citation>
    <scope>NUCLEOTIDE SEQUENCE [LARGE SCALE GENOMIC DNA]</scope>
    <source>
        <strain evidence="9">CCM 7435</strain>
    </source>
</reference>
<dbReference type="Proteomes" id="UP001597299">
    <property type="component" value="Unassembled WGS sequence"/>
</dbReference>
<accession>A0ABW4Z510</accession>
<dbReference type="InterPro" id="IPR002491">
    <property type="entry name" value="ABC_transptr_periplasmic_BD"/>
</dbReference>
<dbReference type="PANTHER" id="PTHR30532">
    <property type="entry name" value="IRON III DICITRATE-BINDING PERIPLASMIC PROTEIN"/>
    <property type="match status" value="1"/>
</dbReference>
<dbReference type="Pfam" id="PF01497">
    <property type="entry name" value="Peripla_BP_2"/>
    <property type="match status" value="1"/>
</dbReference>
<dbReference type="InterPro" id="IPR051313">
    <property type="entry name" value="Bact_iron-sidero_bind"/>
</dbReference>
<keyword evidence="5 6" id="KW-0732">Signal</keyword>
<comment type="similarity">
    <text evidence="2">Belongs to the bacterial solute-binding protein 8 family.</text>
</comment>
<feature type="signal peptide" evidence="6">
    <location>
        <begin position="1"/>
        <end position="23"/>
    </location>
</feature>
<evidence type="ECO:0000256" key="5">
    <source>
        <dbReference type="ARBA" id="ARBA00022729"/>
    </source>
</evidence>
<evidence type="ECO:0000256" key="6">
    <source>
        <dbReference type="SAM" id="SignalP"/>
    </source>
</evidence>
<dbReference type="RefSeq" id="WP_213356670.1">
    <property type="nucleotide sequence ID" value="NZ_JBHUHD010000004.1"/>
</dbReference>
<evidence type="ECO:0000256" key="1">
    <source>
        <dbReference type="ARBA" id="ARBA00004196"/>
    </source>
</evidence>
<evidence type="ECO:0000313" key="9">
    <source>
        <dbReference type="Proteomes" id="UP001597299"/>
    </source>
</evidence>
<evidence type="ECO:0000256" key="2">
    <source>
        <dbReference type="ARBA" id="ARBA00008814"/>
    </source>
</evidence>
<dbReference type="PROSITE" id="PS50983">
    <property type="entry name" value="FE_B12_PBP"/>
    <property type="match status" value="1"/>
</dbReference>
<feature type="chain" id="PRO_5047383974" evidence="6">
    <location>
        <begin position="24"/>
        <end position="310"/>
    </location>
</feature>
<dbReference type="SUPFAM" id="SSF53807">
    <property type="entry name" value="Helical backbone' metal receptor"/>
    <property type="match status" value="1"/>
</dbReference>
<evidence type="ECO:0000259" key="7">
    <source>
        <dbReference type="PROSITE" id="PS50983"/>
    </source>
</evidence>
<comment type="caution">
    <text evidence="8">The sequence shown here is derived from an EMBL/GenBank/DDBJ whole genome shotgun (WGS) entry which is preliminary data.</text>
</comment>
<gene>
    <name evidence="8" type="ORF">ACFSNC_25095</name>
</gene>
<dbReference type="PANTHER" id="PTHR30532:SF1">
    <property type="entry name" value="IRON(3+)-HYDROXAMATE-BINDING PROTEIN FHUD"/>
    <property type="match status" value="1"/>
</dbReference>
<organism evidence="8 9">
    <name type="scientific">Ancylobacter oerskovii</name>
    <dbReference type="NCBI Taxonomy" id="459519"/>
    <lineage>
        <taxon>Bacteria</taxon>
        <taxon>Pseudomonadati</taxon>
        <taxon>Pseudomonadota</taxon>
        <taxon>Alphaproteobacteria</taxon>
        <taxon>Hyphomicrobiales</taxon>
        <taxon>Xanthobacteraceae</taxon>
        <taxon>Ancylobacter</taxon>
    </lineage>
</organism>
<keyword evidence="4" id="KW-0406">Ion transport</keyword>
<comment type="subcellular location">
    <subcellularLocation>
        <location evidence="1">Cell envelope</location>
    </subcellularLocation>
</comment>
<feature type="domain" description="Fe/B12 periplasmic-binding" evidence="7">
    <location>
        <begin position="50"/>
        <end position="310"/>
    </location>
</feature>
<name>A0ABW4Z510_9HYPH</name>
<evidence type="ECO:0000313" key="8">
    <source>
        <dbReference type="EMBL" id="MFD2143670.1"/>
    </source>
</evidence>
<sequence>MTLRAALVACCTVLVLSVAPAQAQGGCDGRLIDEPGVLHTPVCVPKDPARIVVVDPTFSLGMGLELDLPIVGAPLRLMSDRILRDEAVRRGVADLGSYFEPSIERLVALKPDLIIGSSLTDSAYPLLSQLAPTLLISAGNWKTYLSRLAQATGREQKAAELLAAYDARVAALKSRIPDQRVSVVRITSWDFQVNLDAPDAYGPFSVLRDVGVRRTDYETAQGNATLKRPDWEELDNLQGNMLLYIVGGANNSDTNGRHEEVTGNPLWRMLPAVRAGRVYRVDAGTWMEFSGTTSAHRVLDDIERLIIAKP</sequence>
<keyword evidence="9" id="KW-1185">Reference proteome</keyword>
<evidence type="ECO:0000256" key="3">
    <source>
        <dbReference type="ARBA" id="ARBA00022448"/>
    </source>
</evidence>
<evidence type="ECO:0000256" key="4">
    <source>
        <dbReference type="ARBA" id="ARBA00022496"/>
    </source>
</evidence>
<dbReference type="EMBL" id="JBHUHD010000004">
    <property type="protein sequence ID" value="MFD2143670.1"/>
    <property type="molecule type" value="Genomic_DNA"/>
</dbReference>
<dbReference type="CDD" id="cd01146">
    <property type="entry name" value="FhuD"/>
    <property type="match status" value="1"/>
</dbReference>